<dbReference type="Proteomes" id="UP000055019">
    <property type="component" value="Unassembled WGS sequence"/>
</dbReference>
<sequence length="99" mass="10203">MRVTLTLTDVTTPANRSTTLTLTPSSTAKGVGYQISFRGVPVAYGADTAAAGNQNQIFVSSVPTITGPLSVPMSVSYVRTGAVVPGSANAKVTFTMSYQ</sequence>
<keyword evidence="3" id="KW-1185">Reference proteome</keyword>
<reference evidence="2" key="1">
    <citation type="submission" date="2016-01" db="EMBL/GenBank/DDBJ databases">
        <authorList>
            <person name="Peeters C."/>
        </authorList>
    </citation>
    <scope>NUCLEOTIDE SEQUENCE [LARGE SCALE GENOMIC DNA]</scope>
    <source>
        <strain evidence="2">LMG 29317</strain>
    </source>
</reference>
<dbReference type="InterPro" id="IPR036937">
    <property type="entry name" value="Adhesion_dom_fimbrial_sf"/>
</dbReference>
<dbReference type="OrthoDB" id="8678921at2"/>
<dbReference type="SUPFAM" id="SSF49401">
    <property type="entry name" value="Bacterial adhesins"/>
    <property type="match status" value="1"/>
</dbReference>
<accession>A0A158HLH6</accession>
<protein>
    <submittedName>
        <fullName evidence="2">Type-1 fimbrial protein subunit A</fullName>
    </submittedName>
</protein>
<feature type="domain" description="Fimbrial-type adhesion" evidence="1">
    <location>
        <begin position="3"/>
        <end position="99"/>
    </location>
</feature>
<evidence type="ECO:0000313" key="2">
    <source>
        <dbReference type="EMBL" id="SAL44791.1"/>
    </source>
</evidence>
<dbReference type="InterPro" id="IPR008966">
    <property type="entry name" value="Adhesion_dom_sf"/>
</dbReference>
<dbReference type="Pfam" id="PF00419">
    <property type="entry name" value="Fimbrial"/>
    <property type="match status" value="1"/>
</dbReference>
<proteinExistence type="predicted"/>
<dbReference type="EMBL" id="FCOM02000006">
    <property type="protein sequence ID" value="SAL44791.1"/>
    <property type="molecule type" value="Genomic_DNA"/>
</dbReference>
<dbReference type="RefSeq" id="WP_061146508.1">
    <property type="nucleotide sequence ID" value="NZ_FCOM02000006.1"/>
</dbReference>
<name>A0A158HLH6_9BURK</name>
<dbReference type="AlphaFoldDB" id="A0A158HLH6"/>
<dbReference type="InterPro" id="IPR000259">
    <property type="entry name" value="Adhesion_dom_fimbrial"/>
</dbReference>
<evidence type="ECO:0000259" key="1">
    <source>
        <dbReference type="Pfam" id="PF00419"/>
    </source>
</evidence>
<gene>
    <name evidence="2" type="ORF">AWB74_01897</name>
</gene>
<evidence type="ECO:0000313" key="3">
    <source>
        <dbReference type="Proteomes" id="UP000055019"/>
    </source>
</evidence>
<dbReference type="GO" id="GO:0009289">
    <property type="term" value="C:pilus"/>
    <property type="evidence" value="ECO:0007669"/>
    <property type="project" value="InterPro"/>
</dbReference>
<dbReference type="GO" id="GO:0007155">
    <property type="term" value="P:cell adhesion"/>
    <property type="evidence" value="ECO:0007669"/>
    <property type="project" value="InterPro"/>
</dbReference>
<organism evidence="2 3">
    <name type="scientific">Caballeronia arvi</name>
    <dbReference type="NCBI Taxonomy" id="1777135"/>
    <lineage>
        <taxon>Bacteria</taxon>
        <taxon>Pseudomonadati</taxon>
        <taxon>Pseudomonadota</taxon>
        <taxon>Betaproteobacteria</taxon>
        <taxon>Burkholderiales</taxon>
        <taxon>Burkholderiaceae</taxon>
        <taxon>Caballeronia</taxon>
    </lineage>
</organism>
<dbReference type="Gene3D" id="2.60.40.1090">
    <property type="entry name" value="Fimbrial-type adhesion domain"/>
    <property type="match status" value="1"/>
</dbReference>
<comment type="caution">
    <text evidence="2">The sequence shown here is derived from an EMBL/GenBank/DDBJ whole genome shotgun (WGS) entry which is preliminary data.</text>
</comment>